<organism evidence="3 4">
    <name type="scientific">Polytolypa hystricis (strain UAMH7299)</name>
    <dbReference type="NCBI Taxonomy" id="1447883"/>
    <lineage>
        <taxon>Eukaryota</taxon>
        <taxon>Fungi</taxon>
        <taxon>Dikarya</taxon>
        <taxon>Ascomycota</taxon>
        <taxon>Pezizomycotina</taxon>
        <taxon>Eurotiomycetes</taxon>
        <taxon>Eurotiomycetidae</taxon>
        <taxon>Onygenales</taxon>
        <taxon>Onygenales incertae sedis</taxon>
        <taxon>Polytolypa</taxon>
    </lineage>
</organism>
<dbReference type="SUPFAM" id="SSF53067">
    <property type="entry name" value="Actin-like ATPase domain"/>
    <property type="match status" value="1"/>
</dbReference>
<keyword evidence="1" id="KW-0547">Nucleotide-binding</keyword>
<proteinExistence type="predicted"/>
<evidence type="ECO:0008006" key="5">
    <source>
        <dbReference type="Google" id="ProtNLM"/>
    </source>
</evidence>
<dbReference type="AlphaFoldDB" id="A0A2B7YIG0"/>
<keyword evidence="2" id="KW-0067">ATP-binding</keyword>
<evidence type="ECO:0000313" key="4">
    <source>
        <dbReference type="Proteomes" id="UP000224634"/>
    </source>
</evidence>
<sequence length="430" mass="48318">MIGSAALNTMPITFVLTGPADWGAEYQYALRSSARVTGIGSREQDTVIAIDEPEAAALATFDAYHNTARKALFQRNTNVIVVDMGGGTVDIITYKITKISPFQVGEACPGTSAKCGETSIDRELHRLMRERYGQAFQEKRPEKISQSSPFMEAFESVKRIFEGCGPQDRLHYRLPVRMEINHPTYDRGSGEVILTREEIRAMFNVVIDRSLELVMQQIQRAGLENGAPVNIFQLIVLCGGLAGSPCIRYRFNEFYRQGFSGQIETTVPRNAWSAVAEGAALHALREKSLIHSRMSRWSYGVQIHKKYDPERDSNAPIFQCPINGKRAGGFVKWHIKEQRRTKWIDGYVIIKTKGNKDVDGDIELFRSAKPTPGERIESPGIKGGDKFKVKIGQRINCDAGLVEFEAKRGRKKLGEQKFDYEKASSEEDWV</sequence>
<dbReference type="STRING" id="1447883.A0A2B7YIG0"/>
<dbReference type="InterPro" id="IPR043129">
    <property type="entry name" value="ATPase_NBD"/>
</dbReference>
<dbReference type="Gene3D" id="3.90.640.10">
    <property type="entry name" value="Actin, Chain A, domain 4"/>
    <property type="match status" value="1"/>
</dbReference>
<accession>A0A2B7YIG0</accession>
<dbReference type="InterPro" id="IPR013126">
    <property type="entry name" value="Hsp_70_fam"/>
</dbReference>
<evidence type="ECO:0000256" key="1">
    <source>
        <dbReference type="ARBA" id="ARBA00022741"/>
    </source>
</evidence>
<dbReference type="Pfam" id="PF00012">
    <property type="entry name" value="HSP70"/>
    <property type="match status" value="1"/>
</dbReference>
<evidence type="ECO:0000313" key="3">
    <source>
        <dbReference type="EMBL" id="PGH23884.1"/>
    </source>
</evidence>
<evidence type="ECO:0000256" key="2">
    <source>
        <dbReference type="ARBA" id="ARBA00022840"/>
    </source>
</evidence>
<keyword evidence="4" id="KW-1185">Reference proteome</keyword>
<dbReference type="PANTHER" id="PTHR14187">
    <property type="entry name" value="ALPHA KINASE/ELONGATION FACTOR 2 KINASE"/>
    <property type="match status" value="1"/>
</dbReference>
<dbReference type="Proteomes" id="UP000224634">
    <property type="component" value="Unassembled WGS sequence"/>
</dbReference>
<dbReference type="OrthoDB" id="2963168at2759"/>
<comment type="caution">
    <text evidence="3">The sequence shown here is derived from an EMBL/GenBank/DDBJ whole genome shotgun (WGS) entry which is preliminary data.</text>
</comment>
<dbReference type="GO" id="GO:0005524">
    <property type="term" value="F:ATP binding"/>
    <property type="evidence" value="ECO:0007669"/>
    <property type="project" value="UniProtKB-KW"/>
</dbReference>
<reference evidence="3 4" key="1">
    <citation type="submission" date="2017-10" db="EMBL/GenBank/DDBJ databases">
        <title>Comparative genomics in systemic dimorphic fungi from Ajellomycetaceae.</title>
        <authorList>
            <person name="Munoz J.F."/>
            <person name="Mcewen J.G."/>
            <person name="Clay O.K."/>
            <person name="Cuomo C.A."/>
        </authorList>
    </citation>
    <scope>NUCLEOTIDE SEQUENCE [LARGE SCALE GENOMIC DNA]</scope>
    <source>
        <strain evidence="3 4">UAMH7299</strain>
    </source>
</reference>
<protein>
    <recommendedName>
        <fullName evidence="5">Hsp70-like protein</fullName>
    </recommendedName>
</protein>
<dbReference type="Gene3D" id="3.30.420.40">
    <property type="match status" value="2"/>
</dbReference>
<gene>
    <name evidence="3" type="ORF">AJ80_02133</name>
</gene>
<dbReference type="PANTHER" id="PTHR14187:SF5">
    <property type="entry name" value="HEAT SHOCK 70 KDA PROTEIN 12A"/>
    <property type="match status" value="1"/>
</dbReference>
<name>A0A2B7YIG0_POLH7</name>
<dbReference type="CDD" id="cd10170">
    <property type="entry name" value="ASKHA_NBD_HSP70"/>
    <property type="match status" value="1"/>
</dbReference>
<dbReference type="EMBL" id="PDNA01000019">
    <property type="protein sequence ID" value="PGH23884.1"/>
    <property type="molecule type" value="Genomic_DNA"/>
</dbReference>
<dbReference type="GO" id="GO:0140662">
    <property type="term" value="F:ATP-dependent protein folding chaperone"/>
    <property type="evidence" value="ECO:0007669"/>
    <property type="project" value="InterPro"/>
</dbReference>